<evidence type="ECO:0000313" key="4">
    <source>
        <dbReference type="Proteomes" id="UP000614047"/>
    </source>
</evidence>
<evidence type="ECO:0000313" key="3">
    <source>
        <dbReference type="EMBL" id="MBG6086954.1"/>
    </source>
</evidence>
<dbReference type="Gene3D" id="1.10.10.10">
    <property type="entry name" value="Winged helix-like DNA-binding domain superfamily/Winged helix DNA-binding domain"/>
    <property type="match status" value="1"/>
</dbReference>
<sequence length="179" mass="19937">MSLRHAVLGLIVEVPGCSGYDLLKIFDLSLGHVWAATQSQVYGELAKLTADGLIEVTSEGPRGRKEYAATPAGRDELRRWLTETEPKPVSRDEGILRVFFLGTVAAERATDYLRAQAAAADRGHEELVALENSLDWHRGGMAGYGHIALEYGKRFMAMRREWAEWAVEQLQERSEQPPA</sequence>
<dbReference type="Proteomes" id="UP000614047">
    <property type="component" value="Unassembled WGS sequence"/>
</dbReference>
<gene>
    <name evidence="3" type="ORF">IW256_001067</name>
</gene>
<dbReference type="PANTHER" id="PTHR43252:SF4">
    <property type="entry name" value="TRANSCRIPTIONAL REGULATORY PROTEIN"/>
    <property type="match status" value="1"/>
</dbReference>
<dbReference type="RefSeq" id="WP_197009886.1">
    <property type="nucleotide sequence ID" value="NZ_BAABES010000007.1"/>
</dbReference>
<accession>A0A931D9I8</accession>
<feature type="domain" description="Transcription regulator PadR N-terminal" evidence="1">
    <location>
        <begin position="7"/>
        <end position="78"/>
    </location>
</feature>
<dbReference type="EMBL" id="JADOUA010000001">
    <property type="protein sequence ID" value="MBG6086954.1"/>
    <property type="molecule type" value="Genomic_DNA"/>
</dbReference>
<dbReference type="SUPFAM" id="SSF46785">
    <property type="entry name" value="Winged helix' DNA-binding domain"/>
    <property type="match status" value="1"/>
</dbReference>
<keyword evidence="4" id="KW-1185">Reference proteome</keyword>
<comment type="caution">
    <text evidence="3">The sequence shown here is derived from an EMBL/GenBank/DDBJ whole genome shotgun (WGS) entry which is preliminary data.</text>
</comment>
<dbReference type="InterPro" id="IPR005149">
    <property type="entry name" value="Tscrpt_reg_PadR_N"/>
</dbReference>
<dbReference type="PANTHER" id="PTHR43252">
    <property type="entry name" value="TRANSCRIPTIONAL REGULATOR YQJI"/>
    <property type="match status" value="1"/>
</dbReference>
<keyword evidence="3" id="KW-0238">DNA-binding</keyword>
<organism evidence="3 4">
    <name type="scientific">Actinomadura viridis</name>
    <dbReference type="NCBI Taxonomy" id="58110"/>
    <lineage>
        <taxon>Bacteria</taxon>
        <taxon>Bacillati</taxon>
        <taxon>Actinomycetota</taxon>
        <taxon>Actinomycetes</taxon>
        <taxon>Streptosporangiales</taxon>
        <taxon>Thermomonosporaceae</taxon>
        <taxon>Actinomadura</taxon>
    </lineage>
</organism>
<proteinExistence type="predicted"/>
<dbReference type="AlphaFoldDB" id="A0A931D9I8"/>
<dbReference type="InterPro" id="IPR036390">
    <property type="entry name" value="WH_DNA-bd_sf"/>
</dbReference>
<dbReference type="Pfam" id="PF10400">
    <property type="entry name" value="Vir_act_alpha_C"/>
    <property type="match status" value="1"/>
</dbReference>
<evidence type="ECO:0000259" key="2">
    <source>
        <dbReference type="Pfam" id="PF10400"/>
    </source>
</evidence>
<dbReference type="Pfam" id="PF03551">
    <property type="entry name" value="PadR"/>
    <property type="match status" value="1"/>
</dbReference>
<name>A0A931D9I8_9ACTN</name>
<feature type="domain" description="Transcription regulator PadR C-terminal" evidence="2">
    <location>
        <begin position="91"/>
        <end position="170"/>
    </location>
</feature>
<dbReference type="GO" id="GO:0003677">
    <property type="term" value="F:DNA binding"/>
    <property type="evidence" value="ECO:0007669"/>
    <property type="project" value="UniProtKB-KW"/>
</dbReference>
<evidence type="ECO:0000259" key="1">
    <source>
        <dbReference type="Pfam" id="PF03551"/>
    </source>
</evidence>
<protein>
    <submittedName>
        <fullName evidence="3">DNA-binding PadR family transcriptional regulator</fullName>
    </submittedName>
</protein>
<reference evidence="3" key="1">
    <citation type="submission" date="2020-11" db="EMBL/GenBank/DDBJ databases">
        <title>Sequencing the genomes of 1000 actinobacteria strains.</title>
        <authorList>
            <person name="Klenk H.-P."/>
        </authorList>
    </citation>
    <scope>NUCLEOTIDE SEQUENCE</scope>
    <source>
        <strain evidence="3">DSM 43175</strain>
    </source>
</reference>
<dbReference type="InterPro" id="IPR018309">
    <property type="entry name" value="Tscrpt_reg_PadR_C"/>
</dbReference>
<dbReference type="InterPro" id="IPR036388">
    <property type="entry name" value="WH-like_DNA-bd_sf"/>
</dbReference>